<dbReference type="EMBL" id="UINC01224608">
    <property type="protein sequence ID" value="SVE54303.1"/>
    <property type="molecule type" value="Genomic_DNA"/>
</dbReference>
<dbReference type="AlphaFoldDB" id="A0A383ED31"/>
<name>A0A383ED31_9ZZZZ</name>
<evidence type="ECO:0000313" key="2">
    <source>
        <dbReference type="EMBL" id="SVE54303.1"/>
    </source>
</evidence>
<feature type="region of interest" description="Disordered" evidence="1">
    <location>
        <begin position="1"/>
        <end position="32"/>
    </location>
</feature>
<reference evidence="2" key="1">
    <citation type="submission" date="2018-05" db="EMBL/GenBank/DDBJ databases">
        <authorList>
            <person name="Lanie J.A."/>
            <person name="Ng W.-L."/>
            <person name="Kazmierczak K.M."/>
            <person name="Andrzejewski T.M."/>
            <person name="Davidsen T.M."/>
            <person name="Wayne K.J."/>
            <person name="Tettelin H."/>
            <person name="Glass J.I."/>
            <person name="Rusch D."/>
            <person name="Podicherti R."/>
            <person name="Tsui H.-C.T."/>
            <person name="Winkler M.E."/>
        </authorList>
    </citation>
    <scope>NUCLEOTIDE SEQUENCE</scope>
</reference>
<organism evidence="2">
    <name type="scientific">marine metagenome</name>
    <dbReference type="NCBI Taxonomy" id="408172"/>
    <lineage>
        <taxon>unclassified sequences</taxon>
        <taxon>metagenomes</taxon>
        <taxon>ecological metagenomes</taxon>
    </lineage>
</organism>
<sequence>QTQPIDTVKSHHIASIDKPIDPSGWEPDGRNR</sequence>
<gene>
    <name evidence="2" type="ORF">METZ01_LOCUS507157</name>
</gene>
<protein>
    <submittedName>
        <fullName evidence="2">Uncharacterized protein</fullName>
    </submittedName>
</protein>
<feature type="non-terminal residue" evidence="2">
    <location>
        <position position="1"/>
    </location>
</feature>
<evidence type="ECO:0000256" key="1">
    <source>
        <dbReference type="SAM" id="MobiDB-lite"/>
    </source>
</evidence>
<accession>A0A383ED31</accession>
<proteinExistence type="predicted"/>